<dbReference type="InterPro" id="IPR008421">
    <property type="entry name" value="Borrelia_lipoprotein_PFam54/60"/>
</dbReference>
<keyword evidence="1" id="KW-0614">Plasmid</keyword>
<dbReference type="KEGG" id="bdu:BDU_1022"/>
<evidence type="ECO:0000313" key="1">
    <source>
        <dbReference type="EMBL" id="ACH93823.1"/>
    </source>
</evidence>
<dbReference type="Gene3D" id="1.10.3160.10">
    <property type="entry name" value="Bbcrasp-1"/>
    <property type="match status" value="1"/>
</dbReference>
<dbReference type="NCBIfam" id="NF033729">
    <property type="entry name" value="borfam54_2"/>
    <property type="match status" value="1"/>
</dbReference>
<accession>B5RN87</accession>
<name>B5RN87_BORDL</name>
<dbReference type="Proteomes" id="UP000000611">
    <property type="component" value="Plasmid pl165"/>
</dbReference>
<dbReference type="HOGENOM" id="CLU_062986_1_1_12"/>
<protein>
    <submittedName>
        <fullName evidence="1">Antigen P35-like protein</fullName>
    </submittedName>
</protein>
<dbReference type="Pfam" id="PF05714">
    <property type="entry name" value="PFam54_60"/>
    <property type="match status" value="1"/>
</dbReference>
<dbReference type="EMBL" id="CP000979">
    <property type="protein sequence ID" value="ACH93823.1"/>
    <property type="molecule type" value="Genomic_DNA"/>
</dbReference>
<gene>
    <name evidence="1" type="ordered locus">BDU_1022</name>
</gene>
<evidence type="ECO:0000313" key="2">
    <source>
        <dbReference type="Proteomes" id="UP000000611"/>
    </source>
</evidence>
<keyword evidence="2" id="KW-1185">Reference proteome</keyword>
<reference evidence="1 2" key="1">
    <citation type="journal article" date="2008" name="PLoS Genet.">
        <title>The genome of Borrelia recurrentis, the agent of deadly louse-borne relapsing fever, is a degraded subset of tick-borne Borrelia duttonii.</title>
        <authorList>
            <person name="Lescot M."/>
            <person name="Audic S."/>
            <person name="Robert C."/>
            <person name="Nguyen T.T."/>
            <person name="Blanc G."/>
            <person name="Cutler S.J."/>
            <person name="Wincker P."/>
            <person name="Couloux A."/>
            <person name="Claverie J.-M."/>
            <person name="Raoult D."/>
            <person name="Drancourt M."/>
        </authorList>
    </citation>
    <scope>NUCLEOTIDE SEQUENCE [LARGE SCALE GENOMIC DNA]</scope>
    <source>
        <strain evidence="1 2">Ly</strain>
    </source>
</reference>
<organism evidence="1 2">
    <name type="scientific">Borrelia duttonii (strain Ly)</name>
    <dbReference type="NCBI Taxonomy" id="412419"/>
    <lineage>
        <taxon>Bacteria</taxon>
        <taxon>Pseudomonadati</taxon>
        <taxon>Spirochaetota</taxon>
        <taxon>Spirochaetia</taxon>
        <taxon>Spirochaetales</taxon>
        <taxon>Borreliaceae</taxon>
        <taxon>Borrelia</taxon>
    </lineage>
</organism>
<geneLocation type="plasmid" evidence="1 2">
    <name>pl165</name>
</geneLocation>
<dbReference type="AlphaFoldDB" id="B5RN87"/>
<proteinExistence type="predicted"/>
<sequence length="258" mass="30605">MKIYFFISNLIIVLVLTNCSSDIKRFFPKTGIVGLRSFLDSLDPEKRKNILIYEIIKQVYYIKTVLDLHNDQNWVEDSTQFGMKENGKAFNILDNKLNIYRVDDARNLFIRRIFYLSFEYDETRIKNFGMILNKIIETVNDESKDLLRDITNVAIIYAQNYFVDEFRLLLNKVDKLQSLELDILQSLKDKFDQLAMFKKGWNYITNSLIGDFLNNKNNIQNDKIKLILHINQYYKLHFMKIKNIKGLSNDIKDILAKI</sequence>
<dbReference type="OrthoDB" id="351054at2"/>
<dbReference type="RefSeq" id="WP_012539366.1">
    <property type="nucleotide sequence ID" value="NC_011247.1"/>
</dbReference>